<name>A0A3M7M9K7_9PLEO</name>
<evidence type="ECO:0000313" key="2">
    <source>
        <dbReference type="EMBL" id="RMZ71074.1"/>
    </source>
</evidence>
<dbReference type="PANTHER" id="PTHR38791:SF1">
    <property type="entry name" value="TRANSCRIPTION FACTOR, PUTATIVE-RELATED"/>
    <property type="match status" value="1"/>
</dbReference>
<reference evidence="2 3" key="1">
    <citation type="journal article" date="2014" name="PLoS ONE">
        <title>De novo Genome Assembly of the Fungal Plant Pathogen Pyrenophora semeniperda.</title>
        <authorList>
            <person name="Soliai M.M."/>
            <person name="Meyer S.E."/>
            <person name="Udall J.A."/>
            <person name="Elzinga D.E."/>
            <person name="Hermansen R.A."/>
            <person name="Bodily P.M."/>
            <person name="Hart A.A."/>
            <person name="Coleman C.E."/>
        </authorList>
    </citation>
    <scope>NUCLEOTIDE SEQUENCE [LARGE SCALE GENOMIC DNA]</scope>
    <source>
        <strain evidence="2 3">CCB06</strain>
        <tissue evidence="2">Mycelium</tissue>
    </source>
</reference>
<dbReference type="InterPro" id="IPR053175">
    <property type="entry name" value="DHMBA_Reg_Transcription_Factor"/>
</dbReference>
<dbReference type="GO" id="GO:0008270">
    <property type="term" value="F:zinc ion binding"/>
    <property type="evidence" value="ECO:0007669"/>
    <property type="project" value="InterPro"/>
</dbReference>
<dbReference type="PANTHER" id="PTHR38791">
    <property type="entry name" value="ZN(II)2CYS6 TRANSCRIPTION FACTOR (EUROFUNG)-RELATED-RELATED"/>
    <property type="match status" value="1"/>
</dbReference>
<dbReference type="Proteomes" id="UP000265663">
    <property type="component" value="Unassembled WGS sequence"/>
</dbReference>
<evidence type="ECO:0008006" key="4">
    <source>
        <dbReference type="Google" id="ProtNLM"/>
    </source>
</evidence>
<accession>A0A3M7M9K7</accession>
<organism evidence="2 3">
    <name type="scientific">Pyrenophora seminiperda CCB06</name>
    <dbReference type="NCBI Taxonomy" id="1302712"/>
    <lineage>
        <taxon>Eukaryota</taxon>
        <taxon>Fungi</taxon>
        <taxon>Dikarya</taxon>
        <taxon>Ascomycota</taxon>
        <taxon>Pezizomycotina</taxon>
        <taxon>Dothideomycetes</taxon>
        <taxon>Pleosporomycetidae</taxon>
        <taxon>Pleosporales</taxon>
        <taxon>Pleosporineae</taxon>
        <taxon>Pleosporaceae</taxon>
        <taxon>Pyrenophora</taxon>
    </lineage>
</organism>
<dbReference type="CDD" id="cd00067">
    <property type="entry name" value="GAL4"/>
    <property type="match status" value="1"/>
</dbReference>
<gene>
    <name evidence="2" type="ORF">GMOD_00005574</name>
</gene>
<dbReference type="InterPro" id="IPR001138">
    <property type="entry name" value="Zn2Cys6_DnaBD"/>
</dbReference>
<evidence type="ECO:0000313" key="3">
    <source>
        <dbReference type="Proteomes" id="UP000265663"/>
    </source>
</evidence>
<dbReference type="AlphaFoldDB" id="A0A3M7M9K7"/>
<keyword evidence="3" id="KW-1185">Reference proteome</keyword>
<proteinExistence type="predicted"/>
<protein>
    <recommendedName>
        <fullName evidence="4">Zn(2)-C6 fungal-type domain-containing protein</fullName>
    </recommendedName>
</protein>
<keyword evidence="1" id="KW-0539">Nucleus</keyword>
<sequence>MGRCDQKLPVCGQCIKAGRACSGYRSTIDLMFRHESARVVSQNRRHKSALAAWDHNEHHMRLTRQTTTTLANNAPLKLTGFVMYQPLEDIGVNSFISNYTGDSTTSLLHHIPSVYAKAGGSTSIALPQMCTAMGLVTIASRSHNKDIFNAATKNYGAAIRAINAALLCPKKAAQDSVLASIYLAALFEAVIIPRHLGMDNCCTHLAGAVTVAHLIYRQERHTEATIEQCAALVKIVTMNSWMQGVPLPPNFVELKRLVRKMVKSVSVYDNFLDFVVDMLQFKQDFQDATKSNSMAIIERASAIDIALEDFSEALITEQMTEIVASVPQLADYVQDLELLSSRYRHTEALRGQRPSSERNLYQRYSRVSIPEYCPHSLYHILYQLYVYGTEPCLPQLMRDWIRERISCMEAKADPLDLIGLKDIAKQQLWSINPTIGIIQYVRHPESSRLITKKHNRYPKSETQVQSFTHRDPGDGKVTSDFSTLEGRLGGSNFLHREAVSAGGMRSCSSLACSICNI</sequence>
<evidence type="ECO:0000256" key="1">
    <source>
        <dbReference type="ARBA" id="ARBA00023242"/>
    </source>
</evidence>
<dbReference type="OrthoDB" id="4220372at2759"/>
<dbReference type="GO" id="GO:0000981">
    <property type="term" value="F:DNA-binding transcription factor activity, RNA polymerase II-specific"/>
    <property type="evidence" value="ECO:0007669"/>
    <property type="project" value="InterPro"/>
</dbReference>
<dbReference type="EMBL" id="KE747826">
    <property type="protein sequence ID" value="RMZ71074.1"/>
    <property type="molecule type" value="Genomic_DNA"/>
</dbReference>